<reference evidence="2 3" key="1">
    <citation type="journal article" date="2014" name="PLoS Genet.">
        <title>The Genome of Spironucleus salmonicida Highlights a Fish Pathogen Adapted to Fluctuating Environments.</title>
        <authorList>
            <person name="Xu F."/>
            <person name="Jerlstrom-Hultqvist J."/>
            <person name="Einarsson E."/>
            <person name="Astvaldsson A."/>
            <person name="Svard S.G."/>
            <person name="Andersson J.O."/>
        </authorList>
    </citation>
    <scope>NUCLEOTIDE SEQUENCE</scope>
    <source>
        <strain evidence="3">ATCC 50377</strain>
    </source>
</reference>
<evidence type="ECO:0000313" key="3">
    <source>
        <dbReference type="EMBL" id="KAH0572758.1"/>
    </source>
</evidence>
<dbReference type="EMBL" id="KI546109">
    <property type="protein sequence ID" value="EST44784.1"/>
    <property type="molecule type" value="Genomic_DNA"/>
</dbReference>
<evidence type="ECO:0008006" key="5">
    <source>
        <dbReference type="Google" id="ProtNLM"/>
    </source>
</evidence>
<organism evidence="2">
    <name type="scientific">Spironucleus salmonicida</name>
    <dbReference type="NCBI Taxonomy" id="348837"/>
    <lineage>
        <taxon>Eukaryota</taxon>
        <taxon>Metamonada</taxon>
        <taxon>Diplomonadida</taxon>
        <taxon>Hexamitidae</taxon>
        <taxon>Hexamitinae</taxon>
        <taxon>Spironucleus</taxon>
    </lineage>
</organism>
<dbReference type="Proteomes" id="UP000018208">
    <property type="component" value="Unassembled WGS sequence"/>
</dbReference>
<reference evidence="3" key="2">
    <citation type="submission" date="2020-12" db="EMBL/GenBank/DDBJ databases">
        <title>New Spironucleus salmonicida genome in near-complete chromosomes.</title>
        <authorList>
            <person name="Xu F."/>
            <person name="Kurt Z."/>
            <person name="Jimenez-Gonzalez A."/>
            <person name="Astvaldsson A."/>
            <person name="Andersson J.O."/>
            <person name="Svard S.G."/>
        </authorList>
    </citation>
    <scope>NUCLEOTIDE SEQUENCE</scope>
    <source>
        <strain evidence="3">ATCC 50377</strain>
    </source>
</reference>
<protein>
    <recommendedName>
        <fullName evidence="5">Ubiquitin-like domain-containing protein</fullName>
    </recommendedName>
</protein>
<feature type="region of interest" description="Disordered" evidence="1">
    <location>
        <begin position="90"/>
        <end position="126"/>
    </location>
</feature>
<gene>
    <name evidence="2" type="ORF">SS50377_15319</name>
    <name evidence="3" type="ORF">SS50377_24871</name>
</gene>
<dbReference type="AlphaFoldDB" id="V6LVF3"/>
<dbReference type="VEuPathDB" id="GiardiaDB:SS50377_24871"/>
<evidence type="ECO:0000313" key="4">
    <source>
        <dbReference type="Proteomes" id="UP000018208"/>
    </source>
</evidence>
<accession>V6LVF3</accession>
<sequence length="126" mass="14757">MKVYVTLDDITKEIDLADNKNQVESAKKVIAKHFKVSWIRQRLFKEDGTEVKNDDFLNEGDDLKMKAVDKDIAIKEQMEEVYEYEEVYYYDDESESASQYDQYDDDDSDDEEGDESSDNAHRAADM</sequence>
<name>V6LVF3_9EUKA</name>
<feature type="compositionally biased region" description="Acidic residues" evidence="1">
    <location>
        <begin position="102"/>
        <end position="117"/>
    </location>
</feature>
<keyword evidence="4" id="KW-1185">Reference proteome</keyword>
<dbReference type="EMBL" id="AUWU02000005">
    <property type="protein sequence ID" value="KAH0572758.1"/>
    <property type="molecule type" value="Genomic_DNA"/>
</dbReference>
<evidence type="ECO:0000313" key="2">
    <source>
        <dbReference type="EMBL" id="EST44784.1"/>
    </source>
</evidence>
<proteinExistence type="predicted"/>
<evidence type="ECO:0000256" key="1">
    <source>
        <dbReference type="SAM" id="MobiDB-lite"/>
    </source>
</evidence>